<dbReference type="EMBL" id="JAVDXO010000002">
    <property type="protein sequence ID" value="MDR7305786.1"/>
    <property type="molecule type" value="Genomic_DNA"/>
</dbReference>
<dbReference type="InterPro" id="IPR028082">
    <property type="entry name" value="Peripla_BP_I"/>
</dbReference>
<dbReference type="SUPFAM" id="SSF53822">
    <property type="entry name" value="Periplasmic binding protein-like I"/>
    <property type="match status" value="1"/>
</dbReference>
<name>A0ABU1ZLE9_9BURK</name>
<dbReference type="InterPro" id="IPR010982">
    <property type="entry name" value="Lambda_DNA-bd_dom_sf"/>
</dbReference>
<evidence type="ECO:0000256" key="3">
    <source>
        <dbReference type="ARBA" id="ARBA00023163"/>
    </source>
</evidence>
<evidence type="ECO:0000259" key="4">
    <source>
        <dbReference type="PROSITE" id="PS50932"/>
    </source>
</evidence>
<keyword evidence="2" id="KW-0238">DNA-binding</keyword>
<keyword evidence="6" id="KW-1185">Reference proteome</keyword>
<keyword evidence="3" id="KW-0804">Transcription</keyword>
<sequence>MVNPSRRKKTARFAEIAALAGVSVATVDRVLNERDTASVKTREKVVQSARQLGVPRVLPETRHGLVHIDIVLPDNPSPFFQRLNQAMQRGVAILDKRLVVHRVTTPEEDETALVHALAPRRYKRQALIVSAPDTPAVRQALQQARANGEHVAMVVTRVNGVPQADYVGIDNHAAGRTAGYLLGRLCHREGRILILSSRLDYLGHIERSGGCREVLAAQFPHLRCDGEVAETHDDPDRCYLALKKALQGKSDVVGIYNTGAGSPGIYAALQRFAKEKTCWITHEISDDHRQYLQQGVLDVVIDQDPDTQAIRALQHVMASLGMAPASLSQPGKPGDFRLHFAENMSQQPYLA</sequence>
<reference evidence="5 6" key="1">
    <citation type="submission" date="2023-07" db="EMBL/GenBank/DDBJ databases">
        <title>Sorghum-associated microbial communities from plants grown in Nebraska, USA.</title>
        <authorList>
            <person name="Schachtman D."/>
        </authorList>
    </citation>
    <scope>NUCLEOTIDE SEQUENCE [LARGE SCALE GENOMIC DNA]</scope>
    <source>
        <strain evidence="5 6">BE308</strain>
    </source>
</reference>
<dbReference type="Pfam" id="PF00356">
    <property type="entry name" value="LacI"/>
    <property type="match status" value="1"/>
</dbReference>
<protein>
    <submittedName>
        <fullName evidence="5">LacI family transcriptional regulator</fullName>
    </submittedName>
</protein>
<dbReference type="SUPFAM" id="SSF47413">
    <property type="entry name" value="lambda repressor-like DNA-binding domains"/>
    <property type="match status" value="1"/>
</dbReference>
<keyword evidence="1" id="KW-0805">Transcription regulation</keyword>
<dbReference type="CDD" id="cd01392">
    <property type="entry name" value="HTH_LacI"/>
    <property type="match status" value="1"/>
</dbReference>
<dbReference type="Proteomes" id="UP001268089">
    <property type="component" value="Unassembled WGS sequence"/>
</dbReference>
<evidence type="ECO:0000313" key="6">
    <source>
        <dbReference type="Proteomes" id="UP001268089"/>
    </source>
</evidence>
<dbReference type="InterPro" id="IPR000843">
    <property type="entry name" value="HTH_LacI"/>
</dbReference>
<dbReference type="Gene3D" id="3.40.50.2300">
    <property type="match status" value="2"/>
</dbReference>
<dbReference type="PANTHER" id="PTHR30146:SF152">
    <property type="entry name" value="TRANSCRIPTIONAL REGULATORY PROTEIN"/>
    <property type="match status" value="1"/>
</dbReference>
<evidence type="ECO:0000256" key="2">
    <source>
        <dbReference type="ARBA" id="ARBA00023125"/>
    </source>
</evidence>
<dbReference type="RefSeq" id="WP_310340055.1">
    <property type="nucleotide sequence ID" value="NZ_JAVDXO010000002.1"/>
</dbReference>
<dbReference type="Pfam" id="PF13407">
    <property type="entry name" value="Peripla_BP_4"/>
    <property type="match status" value="1"/>
</dbReference>
<organism evidence="5 6">
    <name type="scientific">Rhodoferax saidenbachensis</name>
    <dbReference type="NCBI Taxonomy" id="1484693"/>
    <lineage>
        <taxon>Bacteria</taxon>
        <taxon>Pseudomonadati</taxon>
        <taxon>Pseudomonadota</taxon>
        <taxon>Betaproteobacteria</taxon>
        <taxon>Burkholderiales</taxon>
        <taxon>Comamonadaceae</taxon>
        <taxon>Rhodoferax</taxon>
    </lineage>
</organism>
<dbReference type="PANTHER" id="PTHR30146">
    <property type="entry name" value="LACI-RELATED TRANSCRIPTIONAL REPRESSOR"/>
    <property type="match status" value="1"/>
</dbReference>
<dbReference type="Gene3D" id="1.10.260.40">
    <property type="entry name" value="lambda repressor-like DNA-binding domains"/>
    <property type="match status" value="1"/>
</dbReference>
<proteinExistence type="predicted"/>
<dbReference type="PROSITE" id="PS50932">
    <property type="entry name" value="HTH_LACI_2"/>
    <property type="match status" value="1"/>
</dbReference>
<feature type="domain" description="HTH lacI-type" evidence="4">
    <location>
        <begin position="11"/>
        <end position="53"/>
    </location>
</feature>
<dbReference type="SMART" id="SM00354">
    <property type="entry name" value="HTH_LACI"/>
    <property type="match status" value="1"/>
</dbReference>
<gene>
    <name evidence="5" type="ORF">J2X15_001064</name>
</gene>
<dbReference type="CDD" id="cd06307">
    <property type="entry name" value="PBP1_sugar_binding"/>
    <property type="match status" value="1"/>
</dbReference>
<evidence type="ECO:0000313" key="5">
    <source>
        <dbReference type="EMBL" id="MDR7305786.1"/>
    </source>
</evidence>
<accession>A0ABU1ZLE9</accession>
<evidence type="ECO:0000256" key="1">
    <source>
        <dbReference type="ARBA" id="ARBA00023015"/>
    </source>
</evidence>
<comment type="caution">
    <text evidence="5">The sequence shown here is derived from an EMBL/GenBank/DDBJ whole genome shotgun (WGS) entry which is preliminary data.</text>
</comment>
<dbReference type="InterPro" id="IPR025997">
    <property type="entry name" value="SBP_2_dom"/>
</dbReference>